<comment type="subcellular location">
    <subcellularLocation>
        <location evidence="1">Cell outer membrane</location>
    </subcellularLocation>
</comment>
<feature type="chain" id="PRO_5020869202" evidence="6">
    <location>
        <begin position="23"/>
        <end position="590"/>
    </location>
</feature>
<gene>
    <name evidence="9" type="ORF">FBD94_09090</name>
</gene>
<feature type="signal peptide" evidence="6">
    <location>
        <begin position="1"/>
        <end position="22"/>
    </location>
</feature>
<dbReference type="PROSITE" id="PS51257">
    <property type="entry name" value="PROKAR_LIPOPROTEIN"/>
    <property type="match status" value="1"/>
</dbReference>
<dbReference type="CDD" id="cd08977">
    <property type="entry name" value="SusD"/>
    <property type="match status" value="1"/>
</dbReference>
<feature type="domain" description="RagB/SusD" evidence="7">
    <location>
        <begin position="327"/>
        <end position="590"/>
    </location>
</feature>
<dbReference type="SUPFAM" id="SSF48452">
    <property type="entry name" value="TPR-like"/>
    <property type="match status" value="1"/>
</dbReference>
<dbReference type="Gene3D" id="1.25.40.390">
    <property type="match status" value="1"/>
</dbReference>
<sequence>MAKRLFLTGLLIVIIAAVSCTKNNFLDTKTNASINSQVTFADSANTMDYLAGLYVDLAYNFQVENPHNLYDYSKLADEGEGRYPALGNFDKVFTAGTFADGYFNHMADQWALFYKLIRYSNIFLENVDKSPLSAPKKIRLKAEARFIRTLHYFHLLRAFGGIPIVGDKVFLSTDKGTLTRNTYEECVNYIVAELDAIAPDLPLDYVGLDYGRITRGACLGLKSRMLLYAASPLYNGAEASNPELQKLLGYPTADPNRWEKARLAAKAVMDMGIYSLYTDNTVKWSGSTSGLGYGFYKVFLTRKNPEFILAKVIAPGKQIERGIIPKSRGGANFYCYPSQELVDMFPTINGKPITEDLKSGSNPTGFDAGNPYVNRDPRLSATVIYNGGLYFINTTKALAPVNTYVGAPQDGIVAISSNTATITGYYIRKMADDNAAITGGNNVDRSIPLIRYAEILLNYAEATNEMGNATEAVNTLKQLRSRAGITAGPDGMYGLPATPSKEEARALIQNERAIELAFEQHRIWDIRRWKIGALLDGKFLHGMQISKTGNNYTYMKINVRTRYFKDLYYYFPIPKDEVTLNSALLQNPGY</sequence>
<dbReference type="GO" id="GO:0009279">
    <property type="term" value="C:cell outer membrane"/>
    <property type="evidence" value="ECO:0007669"/>
    <property type="project" value="UniProtKB-SubCell"/>
</dbReference>
<keyword evidence="4" id="KW-0472">Membrane</keyword>
<dbReference type="Pfam" id="PF07980">
    <property type="entry name" value="SusD_RagB"/>
    <property type="match status" value="1"/>
</dbReference>
<dbReference type="InterPro" id="IPR012944">
    <property type="entry name" value="SusD_RagB_dom"/>
</dbReference>
<evidence type="ECO:0000256" key="4">
    <source>
        <dbReference type="ARBA" id="ARBA00023136"/>
    </source>
</evidence>
<dbReference type="RefSeq" id="WP_136879967.1">
    <property type="nucleotide sequence ID" value="NZ_SWDX01000003.1"/>
</dbReference>
<protein>
    <submittedName>
        <fullName evidence="9">RagB/SusD family nutrient uptake outer membrane protein</fullName>
    </submittedName>
</protein>
<comment type="similarity">
    <text evidence="2">Belongs to the SusD family.</text>
</comment>
<evidence type="ECO:0000256" key="6">
    <source>
        <dbReference type="SAM" id="SignalP"/>
    </source>
</evidence>
<dbReference type="Pfam" id="PF14322">
    <property type="entry name" value="SusD-like_3"/>
    <property type="match status" value="1"/>
</dbReference>
<dbReference type="Proteomes" id="UP000309594">
    <property type="component" value="Unassembled WGS sequence"/>
</dbReference>
<proteinExistence type="inferred from homology"/>
<dbReference type="AlphaFoldDB" id="A0A4U1GF73"/>
<evidence type="ECO:0000256" key="5">
    <source>
        <dbReference type="ARBA" id="ARBA00023237"/>
    </source>
</evidence>
<evidence type="ECO:0000256" key="1">
    <source>
        <dbReference type="ARBA" id="ARBA00004442"/>
    </source>
</evidence>
<evidence type="ECO:0000256" key="3">
    <source>
        <dbReference type="ARBA" id="ARBA00022729"/>
    </source>
</evidence>
<evidence type="ECO:0000259" key="8">
    <source>
        <dbReference type="Pfam" id="PF14322"/>
    </source>
</evidence>
<accession>A0A4U1GF73</accession>
<keyword evidence="3 6" id="KW-0732">Signal</keyword>
<evidence type="ECO:0000313" key="10">
    <source>
        <dbReference type="Proteomes" id="UP000309594"/>
    </source>
</evidence>
<dbReference type="InterPro" id="IPR011990">
    <property type="entry name" value="TPR-like_helical_dom_sf"/>
</dbReference>
<comment type="caution">
    <text evidence="9">The sequence shown here is derived from an EMBL/GenBank/DDBJ whole genome shotgun (WGS) entry which is preliminary data.</text>
</comment>
<feature type="domain" description="SusD-like N-terminal" evidence="8">
    <location>
        <begin position="25"/>
        <end position="227"/>
    </location>
</feature>
<organism evidence="9 10">
    <name type="scientific">Pedobacter hiemivivus</name>
    <dbReference type="NCBI Taxonomy" id="2530454"/>
    <lineage>
        <taxon>Bacteria</taxon>
        <taxon>Pseudomonadati</taxon>
        <taxon>Bacteroidota</taxon>
        <taxon>Sphingobacteriia</taxon>
        <taxon>Sphingobacteriales</taxon>
        <taxon>Sphingobacteriaceae</taxon>
        <taxon>Pedobacter</taxon>
    </lineage>
</organism>
<evidence type="ECO:0000256" key="2">
    <source>
        <dbReference type="ARBA" id="ARBA00006275"/>
    </source>
</evidence>
<reference evidence="9 10" key="1">
    <citation type="submission" date="2019-04" db="EMBL/GenBank/DDBJ databases">
        <title>Pedobacter sp. RP-1-16 sp. nov., isolated from Arctic soil.</title>
        <authorList>
            <person name="Dahal R.H."/>
            <person name="Kim D.-U."/>
        </authorList>
    </citation>
    <scope>NUCLEOTIDE SEQUENCE [LARGE SCALE GENOMIC DNA]</scope>
    <source>
        <strain evidence="9 10">RP-1-16</strain>
    </source>
</reference>
<dbReference type="InterPro" id="IPR033985">
    <property type="entry name" value="SusD-like_N"/>
</dbReference>
<evidence type="ECO:0000313" key="9">
    <source>
        <dbReference type="EMBL" id="TKC62364.1"/>
    </source>
</evidence>
<name>A0A4U1GF73_9SPHI</name>
<dbReference type="EMBL" id="SWDX01000003">
    <property type="protein sequence ID" value="TKC62364.1"/>
    <property type="molecule type" value="Genomic_DNA"/>
</dbReference>
<keyword evidence="5" id="KW-0998">Cell outer membrane</keyword>
<evidence type="ECO:0000259" key="7">
    <source>
        <dbReference type="Pfam" id="PF07980"/>
    </source>
</evidence>